<evidence type="ECO:0000313" key="5">
    <source>
        <dbReference type="Proteomes" id="UP000185608"/>
    </source>
</evidence>
<accession>A0A1D8S3N6</accession>
<dbReference type="KEGG" id="halh:HTSR_0755"/>
<gene>
    <name evidence="4" type="ORF">HTSR_0755</name>
</gene>
<evidence type="ECO:0000313" key="4">
    <source>
        <dbReference type="EMBL" id="AOW79945.1"/>
    </source>
</evidence>
<proteinExistence type="predicted"/>
<evidence type="ECO:0000259" key="3">
    <source>
        <dbReference type="Pfam" id="PF04967"/>
    </source>
</evidence>
<dbReference type="STRING" id="1873524.HSR6_0781"/>
<dbReference type="SUPFAM" id="SSF88659">
    <property type="entry name" value="Sigma3 and sigma4 domains of RNA polymerase sigma factors"/>
    <property type="match status" value="1"/>
</dbReference>
<protein>
    <submittedName>
        <fullName evidence="4">Bacterio-opsin activator HTH domain-containing protein</fullName>
    </submittedName>
</protein>
<dbReference type="EMBL" id="CP016070">
    <property type="protein sequence ID" value="AOW79945.1"/>
    <property type="molecule type" value="Genomic_DNA"/>
</dbReference>
<dbReference type="PANTHER" id="PTHR34236">
    <property type="entry name" value="DIMETHYL SULFOXIDE REDUCTASE TRANSCRIPTIONAL ACTIVATOR"/>
    <property type="match status" value="1"/>
</dbReference>
<feature type="domain" description="HTH bat-type" evidence="3">
    <location>
        <begin position="143"/>
        <end position="195"/>
    </location>
</feature>
<name>A0A1D8S3N6_9EURY</name>
<sequence>MPINHQSRRSIELGVAVQPQENCPVRTLSEEVTDVRHHAHEDGLQCEIVFADSQTENRETFHGYHDGQEPCPALTFMEHDCVPNIEGVEDESLLVVTHPPNRESISDLLAGLNQVSESLAVKWISETPTEEAATRRSVDLDVLTDKQQTAIEDAVKAGYYEQPREISISELAAKRGISQSAMSQRLHAAEQKLLEGLLFPEQSING</sequence>
<dbReference type="InterPro" id="IPR007050">
    <property type="entry name" value="HTH_bacterioopsin"/>
</dbReference>
<evidence type="ECO:0000256" key="1">
    <source>
        <dbReference type="ARBA" id="ARBA00023015"/>
    </source>
</evidence>
<dbReference type="AlphaFoldDB" id="A0A1D8S3N6"/>
<dbReference type="PANTHER" id="PTHR34236:SF1">
    <property type="entry name" value="DIMETHYL SULFOXIDE REDUCTASE TRANSCRIPTIONAL ACTIVATOR"/>
    <property type="match status" value="1"/>
</dbReference>
<evidence type="ECO:0000256" key="2">
    <source>
        <dbReference type="ARBA" id="ARBA00023163"/>
    </source>
</evidence>
<dbReference type="GeneID" id="29828765"/>
<dbReference type="RefSeq" id="WP_070364680.1">
    <property type="nucleotide sequence ID" value="NZ_CP016070.1"/>
</dbReference>
<dbReference type="InterPro" id="IPR013324">
    <property type="entry name" value="RNA_pol_sigma_r3/r4-like"/>
</dbReference>
<keyword evidence="2" id="KW-0804">Transcription</keyword>
<keyword evidence="1" id="KW-0805">Transcription regulation</keyword>
<reference evidence="4 5" key="1">
    <citation type="submission" date="2016-06" db="EMBL/GenBank/DDBJ databases">
        <title>Discovery of anaerobic lithoheterotrophic haloarchaeon capable of sulfur respiration by hydrogen and formate.</title>
        <authorList>
            <person name="Sorokin D.Y."/>
            <person name="Kublanov I.V."/>
            <person name="Roman P."/>
            <person name="Sinninghe Damste J.S."/>
            <person name="Golyshin P.N."/>
            <person name="Rojo D."/>
            <person name="Ciordia S."/>
            <person name="Mena Md.C."/>
            <person name="Ferrer M."/>
            <person name="Smedile F."/>
            <person name="Messina E."/>
            <person name="La Cono V."/>
            <person name="Yakimov M.M."/>
        </authorList>
    </citation>
    <scope>NUCLEOTIDE SEQUENCE [LARGE SCALE GENOMIC DNA]</scope>
    <source>
        <strain evidence="4 5">HTSR1</strain>
    </source>
</reference>
<dbReference type="Pfam" id="PF04967">
    <property type="entry name" value="HTH_10"/>
    <property type="match status" value="1"/>
</dbReference>
<dbReference type="Proteomes" id="UP000185608">
    <property type="component" value="Chromosome"/>
</dbReference>
<organism evidence="4 5">
    <name type="scientific">Halodesulfurarchaeum formicicum</name>
    <dbReference type="NCBI Taxonomy" id="1873524"/>
    <lineage>
        <taxon>Archaea</taxon>
        <taxon>Methanobacteriati</taxon>
        <taxon>Methanobacteriota</taxon>
        <taxon>Stenosarchaea group</taxon>
        <taxon>Halobacteria</taxon>
        <taxon>Halobacteriales</taxon>
        <taxon>Halobacteriaceae</taxon>
        <taxon>Halodesulfurarchaeum</taxon>
    </lineage>
</organism>